<dbReference type="EMBL" id="AMZH03016264">
    <property type="protein sequence ID" value="RRT44763.1"/>
    <property type="molecule type" value="Genomic_DNA"/>
</dbReference>
<comment type="caution">
    <text evidence="2">The sequence shown here is derived from an EMBL/GenBank/DDBJ whole genome shotgun (WGS) entry which is preliminary data.</text>
</comment>
<feature type="region of interest" description="Disordered" evidence="1">
    <location>
        <begin position="1"/>
        <end position="33"/>
    </location>
</feature>
<evidence type="ECO:0000256" key="1">
    <source>
        <dbReference type="SAM" id="MobiDB-lite"/>
    </source>
</evidence>
<reference evidence="2 3" key="1">
    <citation type="journal article" date="2014" name="Agronomy (Basel)">
        <title>A Draft Genome Sequence for Ensete ventricosum, the Drought-Tolerant Tree Against Hunger.</title>
        <authorList>
            <person name="Harrison J."/>
            <person name="Moore K.A."/>
            <person name="Paszkiewicz K."/>
            <person name="Jones T."/>
            <person name="Grant M."/>
            <person name="Ambacheew D."/>
            <person name="Muzemil S."/>
            <person name="Studholme D.J."/>
        </authorList>
    </citation>
    <scope>NUCLEOTIDE SEQUENCE [LARGE SCALE GENOMIC DNA]</scope>
</reference>
<evidence type="ECO:0000313" key="2">
    <source>
        <dbReference type="EMBL" id="RRT44763.1"/>
    </source>
</evidence>
<evidence type="ECO:0000313" key="3">
    <source>
        <dbReference type="Proteomes" id="UP000287651"/>
    </source>
</evidence>
<name>A0A426XZ21_ENSVE</name>
<dbReference type="Proteomes" id="UP000287651">
    <property type="component" value="Unassembled WGS sequence"/>
</dbReference>
<gene>
    <name evidence="2" type="ORF">B296_00038188</name>
</gene>
<protein>
    <submittedName>
        <fullName evidence="2">Uncharacterized protein</fullName>
    </submittedName>
</protein>
<accession>A0A426XZ21</accession>
<organism evidence="2 3">
    <name type="scientific">Ensete ventricosum</name>
    <name type="common">Abyssinian banana</name>
    <name type="synonym">Musa ensete</name>
    <dbReference type="NCBI Taxonomy" id="4639"/>
    <lineage>
        <taxon>Eukaryota</taxon>
        <taxon>Viridiplantae</taxon>
        <taxon>Streptophyta</taxon>
        <taxon>Embryophyta</taxon>
        <taxon>Tracheophyta</taxon>
        <taxon>Spermatophyta</taxon>
        <taxon>Magnoliopsida</taxon>
        <taxon>Liliopsida</taxon>
        <taxon>Zingiberales</taxon>
        <taxon>Musaceae</taxon>
        <taxon>Ensete</taxon>
    </lineage>
</organism>
<proteinExistence type="predicted"/>
<dbReference type="AlphaFoldDB" id="A0A426XZ21"/>
<sequence length="90" mass="9945">MAGLPVDLGGPVARTPGYGQFTRRSLAPPNRRKYPDSYAQAVQLPSLGGSTTDSCPKAWAMAIHPSKFSQKWFPPFFEFRLELDFDQPSG</sequence>